<gene>
    <name evidence="1" type="ORF">DFH07DRAFT_774442</name>
</gene>
<comment type="caution">
    <text evidence="1">The sequence shown here is derived from an EMBL/GenBank/DDBJ whole genome shotgun (WGS) entry which is preliminary data.</text>
</comment>
<protein>
    <submittedName>
        <fullName evidence="1">Uncharacterized protein</fullName>
    </submittedName>
</protein>
<dbReference type="AlphaFoldDB" id="A0AAD7N9K2"/>
<proteinExistence type="predicted"/>
<name>A0AAD7N9K2_9AGAR</name>
<dbReference type="Proteomes" id="UP001215280">
    <property type="component" value="Unassembled WGS sequence"/>
</dbReference>
<sequence>MVGICREWPGDVSGTARIRNDRQGRLMNLDDNKVELSLSDGGLHRKAFVPDSEGSSLRAAESLRPLFPIWRGDAAPTPRQCASLPRHCAATPRQRRVNTAALRVNAAIQYSQPENEQLVCISGNGTGISAPQTGHSPDQVIWGGWIATSAPNENLGLARRDFESARTQIEILYPCWQKAPQLTCKSPLNSSSRYLVLLPHKIQSWNQDIPQAIEVSAVPLLWKYMQCLPVSLVPTPHVKS</sequence>
<evidence type="ECO:0000313" key="1">
    <source>
        <dbReference type="EMBL" id="KAJ7752508.1"/>
    </source>
</evidence>
<keyword evidence="2" id="KW-1185">Reference proteome</keyword>
<dbReference type="EMBL" id="JARJLG010000074">
    <property type="protein sequence ID" value="KAJ7752508.1"/>
    <property type="molecule type" value="Genomic_DNA"/>
</dbReference>
<reference evidence="1" key="1">
    <citation type="submission" date="2023-03" db="EMBL/GenBank/DDBJ databases">
        <title>Massive genome expansion in bonnet fungi (Mycena s.s.) driven by repeated elements and novel gene families across ecological guilds.</title>
        <authorList>
            <consortium name="Lawrence Berkeley National Laboratory"/>
            <person name="Harder C.B."/>
            <person name="Miyauchi S."/>
            <person name="Viragh M."/>
            <person name="Kuo A."/>
            <person name="Thoen E."/>
            <person name="Andreopoulos B."/>
            <person name="Lu D."/>
            <person name="Skrede I."/>
            <person name="Drula E."/>
            <person name="Henrissat B."/>
            <person name="Morin E."/>
            <person name="Kohler A."/>
            <person name="Barry K."/>
            <person name="LaButti K."/>
            <person name="Morin E."/>
            <person name="Salamov A."/>
            <person name="Lipzen A."/>
            <person name="Mereny Z."/>
            <person name="Hegedus B."/>
            <person name="Baldrian P."/>
            <person name="Stursova M."/>
            <person name="Weitz H."/>
            <person name="Taylor A."/>
            <person name="Grigoriev I.V."/>
            <person name="Nagy L.G."/>
            <person name="Martin F."/>
            <person name="Kauserud H."/>
        </authorList>
    </citation>
    <scope>NUCLEOTIDE SEQUENCE</scope>
    <source>
        <strain evidence="1">CBHHK188m</strain>
    </source>
</reference>
<accession>A0AAD7N9K2</accession>
<evidence type="ECO:0000313" key="2">
    <source>
        <dbReference type="Proteomes" id="UP001215280"/>
    </source>
</evidence>
<organism evidence="1 2">
    <name type="scientific">Mycena maculata</name>
    <dbReference type="NCBI Taxonomy" id="230809"/>
    <lineage>
        <taxon>Eukaryota</taxon>
        <taxon>Fungi</taxon>
        <taxon>Dikarya</taxon>
        <taxon>Basidiomycota</taxon>
        <taxon>Agaricomycotina</taxon>
        <taxon>Agaricomycetes</taxon>
        <taxon>Agaricomycetidae</taxon>
        <taxon>Agaricales</taxon>
        <taxon>Marasmiineae</taxon>
        <taxon>Mycenaceae</taxon>
        <taxon>Mycena</taxon>
    </lineage>
</organism>